<feature type="domain" description="Pre-mRNA processing factor 4 (PRP4)-like" evidence="5">
    <location>
        <begin position="68"/>
        <end position="118"/>
    </location>
</feature>
<dbReference type="PANTHER" id="PTHR19846:SF0">
    <property type="entry name" value="PRE-MRNA PROCESSING FACTOR 4"/>
    <property type="match status" value="1"/>
</dbReference>
<dbReference type="PROSITE" id="PS50082">
    <property type="entry name" value="WD_REPEATS_2"/>
    <property type="match status" value="4"/>
</dbReference>
<dbReference type="Gene3D" id="4.10.280.110">
    <property type="entry name" value="Pre-mRNA processing factor 4 domain"/>
    <property type="match status" value="1"/>
</dbReference>
<dbReference type="OrthoDB" id="540662at2759"/>
<dbReference type="SMART" id="SM00500">
    <property type="entry name" value="SFM"/>
    <property type="match status" value="1"/>
</dbReference>
<dbReference type="PROSITE" id="PS50294">
    <property type="entry name" value="WD_REPEATS_REGION"/>
    <property type="match status" value="4"/>
</dbReference>
<feature type="repeat" description="WD" evidence="3">
    <location>
        <begin position="332"/>
        <end position="373"/>
    </location>
</feature>
<proteinExistence type="predicted"/>
<dbReference type="Pfam" id="PF08799">
    <property type="entry name" value="PRP4"/>
    <property type="match status" value="1"/>
</dbReference>
<dbReference type="InterPro" id="IPR001680">
    <property type="entry name" value="WD40_rpt"/>
</dbReference>
<feature type="repeat" description="WD" evidence="3">
    <location>
        <begin position="290"/>
        <end position="331"/>
    </location>
</feature>
<evidence type="ECO:0000259" key="5">
    <source>
        <dbReference type="SMART" id="SM00500"/>
    </source>
</evidence>
<feature type="region of interest" description="Disordered" evidence="4">
    <location>
        <begin position="103"/>
        <end position="134"/>
    </location>
</feature>
<dbReference type="EMBL" id="ML996687">
    <property type="protein sequence ID" value="KAF2405135.1"/>
    <property type="molecule type" value="Genomic_DNA"/>
</dbReference>
<dbReference type="InterPro" id="IPR015943">
    <property type="entry name" value="WD40/YVTN_repeat-like_dom_sf"/>
</dbReference>
<evidence type="ECO:0000313" key="7">
    <source>
        <dbReference type="Proteomes" id="UP000799640"/>
    </source>
</evidence>
<dbReference type="Proteomes" id="UP000799640">
    <property type="component" value="Unassembled WGS sequence"/>
</dbReference>
<dbReference type="GO" id="GO:0030621">
    <property type="term" value="F:U4 snRNA binding"/>
    <property type="evidence" value="ECO:0007669"/>
    <property type="project" value="TreeGrafter"/>
</dbReference>
<name>A0A6G1IAX5_9PEZI</name>
<evidence type="ECO:0000256" key="3">
    <source>
        <dbReference type="PROSITE-ProRule" id="PRU00221"/>
    </source>
</evidence>
<dbReference type="PROSITE" id="PS00678">
    <property type="entry name" value="WD_REPEATS_1"/>
    <property type="match status" value="1"/>
</dbReference>
<evidence type="ECO:0000256" key="2">
    <source>
        <dbReference type="ARBA" id="ARBA00022737"/>
    </source>
</evidence>
<dbReference type="GO" id="GO:0046540">
    <property type="term" value="C:U4/U6 x U5 tri-snRNP complex"/>
    <property type="evidence" value="ECO:0007669"/>
    <property type="project" value="TreeGrafter"/>
</dbReference>
<sequence>MVVHPSRQAYVEEAEAQDTNMGGIDLANIPVDHDYYVDSGSGVAPEKASAILAQFERKRFAAGIAVPTDDVKVRARLRDLGEPITLFGEDTADRRDRLRELLTRQAEGGEGGDDAEMGGTSQDRGDEGDAEEEYYTQGSDALLAARKDIARYSLPKAQQRIAYQKAESTIPLRTHVKYRKAVKERLQGFDLYGSQIASDRPLATVRFSPNGQLLAVGTWGGTVKLLDVPNLEEKAILRGHNDIVSGIAWVPGATIPESGVSPGTVNLASGGGEGSVHLWSLEQDTPLATLVGHDGRVAHVDIHPSRRFLASASHDSTWRLWDLETQTELLLQEGHSREAHSVSINTDGSLLASGGYDSIGRIWDLRTGRMIMYLDSHIQPIYTLAWGADGYRVLSGSGDGFVKCWDVRAIKETATIGAHSGGVTDMAWFRGTDGPAMQSAPLRDDEKDEFVPKKAGTFMVSCGFNKTVKVWSADEWAPVKTLTAHSSVVTGVDTSADSKWIASCGRDRTVKLWARDDGEGI</sequence>
<dbReference type="Pfam" id="PF00400">
    <property type="entry name" value="WD40"/>
    <property type="match status" value="6"/>
</dbReference>
<feature type="repeat" description="WD" evidence="3">
    <location>
        <begin position="374"/>
        <end position="415"/>
    </location>
</feature>
<organism evidence="6 7">
    <name type="scientific">Trichodelitschia bisporula</name>
    <dbReference type="NCBI Taxonomy" id="703511"/>
    <lineage>
        <taxon>Eukaryota</taxon>
        <taxon>Fungi</taxon>
        <taxon>Dikarya</taxon>
        <taxon>Ascomycota</taxon>
        <taxon>Pezizomycotina</taxon>
        <taxon>Dothideomycetes</taxon>
        <taxon>Dothideomycetes incertae sedis</taxon>
        <taxon>Phaeotrichales</taxon>
        <taxon>Phaeotrichaceae</taxon>
        <taxon>Trichodelitschia</taxon>
    </lineage>
</organism>
<dbReference type="InterPro" id="IPR014906">
    <property type="entry name" value="PRP4-like"/>
</dbReference>
<reference evidence="6" key="1">
    <citation type="journal article" date="2020" name="Stud. Mycol.">
        <title>101 Dothideomycetes genomes: a test case for predicting lifestyles and emergence of pathogens.</title>
        <authorList>
            <person name="Haridas S."/>
            <person name="Albert R."/>
            <person name="Binder M."/>
            <person name="Bloem J."/>
            <person name="Labutti K."/>
            <person name="Salamov A."/>
            <person name="Andreopoulos B."/>
            <person name="Baker S."/>
            <person name="Barry K."/>
            <person name="Bills G."/>
            <person name="Bluhm B."/>
            <person name="Cannon C."/>
            <person name="Castanera R."/>
            <person name="Culley D."/>
            <person name="Daum C."/>
            <person name="Ezra D."/>
            <person name="Gonzalez J."/>
            <person name="Henrissat B."/>
            <person name="Kuo A."/>
            <person name="Liang C."/>
            <person name="Lipzen A."/>
            <person name="Lutzoni F."/>
            <person name="Magnuson J."/>
            <person name="Mondo S."/>
            <person name="Nolan M."/>
            <person name="Ohm R."/>
            <person name="Pangilinan J."/>
            <person name="Park H.-J."/>
            <person name="Ramirez L."/>
            <person name="Alfaro M."/>
            <person name="Sun H."/>
            <person name="Tritt A."/>
            <person name="Yoshinaga Y."/>
            <person name="Zwiers L.-H."/>
            <person name="Turgeon B."/>
            <person name="Goodwin S."/>
            <person name="Spatafora J."/>
            <person name="Crous P."/>
            <person name="Grigoriev I."/>
        </authorList>
    </citation>
    <scope>NUCLEOTIDE SEQUENCE</scope>
    <source>
        <strain evidence="6">CBS 262.69</strain>
    </source>
</reference>
<dbReference type="Gene3D" id="2.130.10.10">
    <property type="entry name" value="YVTN repeat-like/Quinoprotein amine dehydrogenase"/>
    <property type="match status" value="3"/>
</dbReference>
<dbReference type="PRINTS" id="PR00320">
    <property type="entry name" value="GPROTEINBRPT"/>
</dbReference>
<keyword evidence="2" id="KW-0677">Repeat</keyword>
<evidence type="ECO:0000256" key="4">
    <source>
        <dbReference type="SAM" id="MobiDB-lite"/>
    </source>
</evidence>
<dbReference type="PANTHER" id="PTHR19846">
    <property type="entry name" value="WD40 REPEAT PROTEIN"/>
    <property type="match status" value="1"/>
</dbReference>
<dbReference type="InterPro" id="IPR036285">
    <property type="entry name" value="PRP4-like_sf"/>
</dbReference>
<dbReference type="AlphaFoldDB" id="A0A6G1IAX5"/>
<dbReference type="InterPro" id="IPR036322">
    <property type="entry name" value="WD40_repeat_dom_sf"/>
</dbReference>
<dbReference type="SUPFAM" id="SSF50978">
    <property type="entry name" value="WD40 repeat-like"/>
    <property type="match status" value="1"/>
</dbReference>
<protein>
    <submittedName>
        <fullName evidence="6">Pre-mRNA splicing factor</fullName>
    </submittedName>
</protein>
<accession>A0A6G1IAX5</accession>
<dbReference type="SMART" id="SM00320">
    <property type="entry name" value="WD40"/>
    <property type="match status" value="7"/>
</dbReference>
<dbReference type="InterPro" id="IPR020472">
    <property type="entry name" value="WD40_PAC1"/>
</dbReference>
<dbReference type="SUPFAM" id="SSF158230">
    <property type="entry name" value="PRP4-like"/>
    <property type="match status" value="1"/>
</dbReference>
<evidence type="ECO:0000256" key="1">
    <source>
        <dbReference type="ARBA" id="ARBA00022574"/>
    </source>
</evidence>
<feature type="repeat" description="WD" evidence="3">
    <location>
        <begin position="482"/>
        <end position="521"/>
    </location>
</feature>
<dbReference type="GO" id="GO:0000398">
    <property type="term" value="P:mRNA splicing, via spliceosome"/>
    <property type="evidence" value="ECO:0007669"/>
    <property type="project" value="TreeGrafter"/>
</dbReference>
<dbReference type="InterPro" id="IPR019775">
    <property type="entry name" value="WD40_repeat_CS"/>
</dbReference>
<dbReference type="GO" id="GO:0017070">
    <property type="term" value="F:U6 snRNA binding"/>
    <property type="evidence" value="ECO:0007669"/>
    <property type="project" value="TreeGrafter"/>
</dbReference>
<keyword evidence="1 3" id="KW-0853">WD repeat</keyword>
<gene>
    <name evidence="6" type="ORF">EJ06DRAFT_578374</name>
</gene>
<keyword evidence="7" id="KW-1185">Reference proteome</keyword>
<dbReference type="CDD" id="cd00200">
    <property type="entry name" value="WD40"/>
    <property type="match status" value="1"/>
</dbReference>
<evidence type="ECO:0000313" key="6">
    <source>
        <dbReference type="EMBL" id="KAF2405135.1"/>
    </source>
</evidence>